<sequence length="164" mass="18314">MKEATENLEQSRMVCTGNTQEERIDYDEVFAPVARTEAIRSMIGSLMYLTSSRTDIMFAVCACAKFQVLPKASHLHVVKRIFRYLKGQPKLGLWYPRDSSFDLVAYSDSDYAGASLDRKSIIGGCQSLGYRLISWQCKKQTMVATSSTEAKYVAAASCCGQSNY</sequence>
<name>A0ABQ5BQD8_9ASTR</name>
<gene>
    <name evidence="1" type="ORF">Tco_0874474</name>
</gene>
<dbReference type="Proteomes" id="UP001151760">
    <property type="component" value="Unassembled WGS sequence"/>
</dbReference>
<evidence type="ECO:0000313" key="1">
    <source>
        <dbReference type="EMBL" id="GJT15768.1"/>
    </source>
</evidence>
<dbReference type="EMBL" id="BQNB010013422">
    <property type="protein sequence ID" value="GJT15768.1"/>
    <property type="molecule type" value="Genomic_DNA"/>
</dbReference>
<keyword evidence="2" id="KW-1185">Reference proteome</keyword>
<proteinExistence type="predicted"/>
<protein>
    <submittedName>
        <fullName evidence="1">Uncharacterized protein</fullName>
    </submittedName>
</protein>
<comment type="caution">
    <text evidence="1">The sequence shown here is derived from an EMBL/GenBank/DDBJ whole genome shotgun (WGS) entry which is preliminary data.</text>
</comment>
<organism evidence="1 2">
    <name type="scientific">Tanacetum coccineum</name>
    <dbReference type="NCBI Taxonomy" id="301880"/>
    <lineage>
        <taxon>Eukaryota</taxon>
        <taxon>Viridiplantae</taxon>
        <taxon>Streptophyta</taxon>
        <taxon>Embryophyta</taxon>
        <taxon>Tracheophyta</taxon>
        <taxon>Spermatophyta</taxon>
        <taxon>Magnoliopsida</taxon>
        <taxon>eudicotyledons</taxon>
        <taxon>Gunneridae</taxon>
        <taxon>Pentapetalae</taxon>
        <taxon>asterids</taxon>
        <taxon>campanulids</taxon>
        <taxon>Asterales</taxon>
        <taxon>Asteraceae</taxon>
        <taxon>Asteroideae</taxon>
        <taxon>Anthemideae</taxon>
        <taxon>Anthemidinae</taxon>
        <taxon>Tanacetum</taxon>
    </lineage>
</organism>
<dbReference type="PANTHER" id="PTHR11439">
    <property type="entry name" value="GAG-POL-RELATED RETROTRANSPOSON"/>
    <property type="match status" value="1"/>
</dbReference>
<evidence type="ECO:0000313" key="2">
    <source>
        <dbReference type="Proteomes" id="UP001151760"/>
    </source>
</evidence>
<accession>A0ABQ5BQD8</accession>
<dbReference type="PANTHER" id="PTHR11439:SF495">
    <property type="entry name" value="REVERSE TRANSCRIPTASE, RNA-DEPENDENT DNA POLYMERASE-RELATED"/>
    <property type="match status" value="1"/>
</dbReference>
<dbReference type="CDD" id="cd09272">
    <property type="entry name" value="RNase_HI_RT_Ty1"/>
    <property type="match status" value="1"/>
</dbReference>
<reference evidence="1" key="2">
    <citation type="submission" date="2022-01" db="EMBL/GenBank/DDBJ databases">
        <authorList>
            <person name="Yamashiro T."/>
            <person name="Shiraishi A."/>
            <person name="Satake H."/>
            <person name="Nakayama K."/>
        </authorList>
    </citation>
    <scope>NUCLEOTIDE SEQUENCE</scope>
</reference>
<reference evidence="1" key="1">
    <citation type="journal article" date="2022" name="Int. J. Mol. Sci.">
        <title>Draft Genome of Tanacetum Coccineum: Genomic Comparison of Closely Related Tanacetum-Family Plants.</title>
        <authorList>
            <person name="Yamashiro T."/>
            <person name="Shiraishi A."/>
            <person name="Nakayama K."/>
            <person name="Satake H."/>
        </authorList>
    </citation>
    <scope>NUCLEOTIDE SEQUENCE</scope>
</reference>